<accession>A0A5M3N102</accession>
<dbReference type="OMA" id="CMFLQLA"/>
<keyword evidence="2" id="KW-0812">Transmembrane</keyword>
<dbReference type="AlphaFoldDB" id="A0A5M3N102"/>
<feature type="transmembrane region" description="Helical" evidence="2">
    <location>
        <begin position="12"/>
        <end position="30"/>
    </location>
</feature>
<keyword evidence="4" id="KW-1185">Reference proteome</keyword>
<name>A0A5M3N102_CONPW</name>
<feature type="coiled-coil region" evidence="1">
    <location>
        <begin position="214"/>
        <end position="241"/>
    </location>
</feature>
<evidence type="ECO:0000313" key="3">
    <source>
        <dbReference type="EMBL" id="EIW84956.1"/>
    </source>
</evidence>
<comment type="caution">
    <text evidence="3">The sequence shown here is derived from an EMBL/GenBank/DDBJ whole genome shotgun (WGS) entry which is preliminary data.</text>
</comment>
<keyword evidence="2" id="KW-0472">Membrane</keyword>
<reference evidence="4" key="1">
    <citation type="journal article" date="2012" name="Science">
        <title>The Paleozoic origin of enzymatic lignin decomposition reconstructed from 31 fungal genomes.</title>
        <authorList>
            <person name="Floudas D."/>
            <person name="Binder M."/>
            <person name="Riley R."/>
            <person name="Barry K."/>
            <person name="Blanchette R.A."/>
            <person name="Henrissat B."/>
            <person name="Martinez A.T."/>
            <person name="Otillar R."/>
            <person name="Spatafora J.W."/>
            <person name="Yadav J.S."/>
            <person name="Aerts A."/>
            <person name="Benoit I."/>
            <person name="Boyd A."/>
            <person name="Carlson A."/>
            <person name="Copeland A."/>
            <person name="Coutinho P.M."/>
            <person name="de Vries R.P."/>
            <person name="Ferreira P."/>
            <person name="Findley K."/>
            <person name="Foster B."/>
            <person name="Gaskell J."/>
            <person name="Glotzer D."/>
            <person name="Gorecki P."/>
            <person name="Heitman J."/>
            <person name="Hesse C."/>
            <person name="Hori C."/>
            <person name="Igarashi K."/>
            <person name="Jurgens J.A."/>
            <person name="Kallen N."/>
            <person name="Kersten P."/>
            <person name="Kohler A."/>
            <person name="Kuees U."/>
            <person name="Kumar T.K.A."/>
            <person name="Kuo A."/>
            <person name="LaButti K."/>
            <person name="Larrondo L.F."/>
            <person name="Lindquist E."/>
            <person name="Ling A."/>
            <person name="Lombard V."/>
            <person name="Lucas S."/>
            <person name="Lundell T."/>
            <person name="Martin R."/>
            <person name="McLaughlin D.J."/>
            <person name="Morgenstern I."/>
            <person name="Morin E."/>
            <person name="Murat C."/>
            <person name="Nagy L.G."/>
            <person name="Nolan M."/>
            <person name="Ohm R.A."/>
            <person name="Patyshakuliyeva A."/>
            <person name="Rokas A."/>
            <person name="Ruiz-Duenas F.J."/>
            <person name="Sabat G."/>
            <person name="Salamov A."/>
            <person name="Samejima M."/>
            <person name="Schmutz J."/>
            <person name="Slot J.C."/>
            <person name="St John F."/>
            <person name="Stenlid J."/>
            <person name="Sun H."/>
            <person name="Sun S."/>
            <person name="Syed K."/>
            <person name="Tsang A."/>
            <person name="Wiebenga A."/>
            <person name="Young D."/>
            <person name="Pisabarro A."/>
            <person name="Eastwood D.C."/>
            <person name="Martin F."/>
            <person name="Cullen D."/>
            <person name="Grigoriev I.V."/>
            <person name="Hibbett D.S."/>
        </authorList>
    </citation>
    <scope>NUCLEOTIDE SEQUENCE [LARGE SCALE GENOMIC DNA]</scope>
    <source>
        <strain evidence="4">RWD-64-598 SS2</strain>
    </source>
</reference>
<dbReference type="EMBL" id="JH711574">
    <property type="protein sequence ID" value="EIW84956.1"/>
    <property type="molecule type" value="Genomic_DNA"/>
</dbReference>
<gene>
    <name evidence="3" type="ORF">CONPUDRAFT_134807</name>
</gene>
<dbReference type="PANTHER" id="PTHR41390">
    <property type="entry name" value="CHROMOSOME 7, WHOLE GENOME SHOTGUN SEQUENCE"/>
    <property type="match status" value="1"/>
</dbReference>
<sequence length="241" mass="26124">MDPSAHKTAAKGIGLTSSVCALTAGLVAVLRGQAPASFITFSAFNSALVSATFFGIRECVVSPTLVTFHPGKQYQIRKRMFGVGRTFAIHEEALSWGDMKTSKLLDSGISGACTGSIFNAFRRGKGGVLSGFTTGAIVCTLLQWASNEVRIARLQYISRASTGSVPVNSQATGVIPSKLSLNQTPSEPPPSEPKSFIERVAARFGKKISDEDYLRRMKAERDSYILRIEELEKEIQEDNNR</sequence>
<evidence type="ECO:0000256" key="1">
    <source>
        <dbReference type="SAM" id="Coils"/>
    </source>
</evidence>
<proteinExistence type="predicted"/>
<keyword evidence="1" id="KW-0175">Coiled coil</keyword>
<organism evidence="3 4">
    <name type="scientific">Coniophora puteana (strain RWD-64-598)</name>
    <name type="common">Brown rot fungus</name>
    <dbReference type="NCBI Taxonomy" id="741705"/>
    <lineage>
        <taxon>Eukaryota</taxon>
        <taxon>Fungi</taxon>
        <taxon>Dikarya</taxon>
        <taxon>Basidiomycota</taxon>
        <taxon>Agaricomycotina</taxon>
        <taxon>Agaricomycetes</taxon>
        <taxon>Agaricomycetidae</taxon>
        <taxon>Boletales</taxon>
        <taxon>Coniophorineae</taxon>
        <taxon>Coniophoraceae</taxon>
        <taxon>Coniophora</taxon>
    </lineage>
</organism>
<dbReference type="OrthoDB" id="3366659at2759"/>
<dbReference type="KEGG" id="cput:CONPUDRAFT_134807"/>
<evidence type="ECO:0000313" key="4">
    <source>
        <dbReference type="Proteomes" id="UP000053558"/>
    </source>
</evidence>
<dbReference type="RefSeq" id="XP_007764606.1">
    <property type="nucleotide sequence ID" value="XM_007766416.1"/>
</dbReference>
<dbReference type="GeneID" id="19200671"/>
<evidence type="ECO:0000256" key="2">
    <source>
        <dbReference type="SAM" id="Phobius"/>
    </source>
</evidence>
<dbReference type="PANTHER" id="PTHR41390:SF1">
    <property type="entry name" value="NADH-UBIQUINONE OXIDOREDUCTASE 213 KDA SUBUNIT"/>
    <property type="match status" value="1"/>
</dbReference>
<keyword evidence="2" id="KW-1133">Transmembrane helix</keyword>
<protein>
    <submittedName>
        <fullName evidence="3">Uncharacterized protein</fullName>
    </submittedName>
</protein>
<dbReference type="Proteomes" id="UP000053558">
    <property type="component" value="Unassembled WGS sequence"/>
</dbReference>